<dbReference type="Pfam" id="PF03772">
    <property type="entry name" value="Competence"/>
    <property type="match status" value="1"/>
</dbReference>
<dbReference type="AlphaFoldDB" id="A0A3D9FEC6"/>
<feature type="transmembrane region" description="Helical" evidence="6">
    <location>
        <begin position="518"/>
        <end position="537"/>
    </location>
</feature>
<feature type="transmembrane region" description="Helical" evidence="6">
    <location>
        <begin position="67"/>
        <end position="85"/>
    </location>
</feature>
<evidence type="ECO:0000259" key="8">
    <source>
        <dbReference type="Pfam" id="PF13567"/>
    </source>
</evidence>
<feature type="domain" description="DUF4131" evidence="8">
    <location>
        <begin position="39"/>
        <end position="190"/>
    </location>
</feature>
<organism evidence="9 10">
    <name type="scientific">Parasphingopyxis lamellibrachiae</name>
    <dbReference type="NCBI Taxonomy" id="680125"/>
    <lineage>
        <taxon>Bacteria</taxon>
        <taxon>Pseudomonadati</taxon>
        <taxon>Pseudomonadota</taxon>
        <taxon>Alphaproteobacteria</taxon>
        <taxon>Sphingomonadales</taxon>
        <taxon>Sphingomonadaceae</taxon>
        <taxon>Parasphingopyxis</taxon>
    </lineage>
</organism>
<keyword evidence="4 6" id="KW-1133">Transmembrane helix</keyword>
<evidence type="ECO:0000313" key="10">
    <source>
        <dbReference type="Proteomes" id="UP000256310"/>
    </source>
</evidence>
<keyword evidence="3 6" id="KW-0812">Transmembrane</keyword>
<evidence type="ECO:0000256" key="5">
    <source>
        <dbReference type="ARBA" id="ARBA00023136"/>
    </source>
</evidence>
<evidence type="ECO:0000256" key="3">
    <source>
        <dbReference type="ARBA" id="ARBA00022692"/>
    </source>
</evidence>
<dbReference type="Pfam" id="PF13567">
    <property type="entry name" value="DUF4131"/>
    <property type="match status" value="1"/>
</dbReference>
<dbReference type="PANTHER" id="PTHR30619">
    <property type="entry name" value="DNA INTERNALIZATION/COMPETENCE PROTEIN COMEC/REC2"/>
    <property type="match status" value="1"/>
</dbReference>
<dbReference type="Proteomes" id="UP000256310">
    <property type="component" value="Unassembled WGS sequence"/>
</dbReference>
<feature type="transmembrane region" description="Helical" evidence="6">
    <location>
        <begin position="315"/>
        <end position="332"/>
    </location>
</feature>
<proteinExistence type="predicted"/>
<dbReference type="EMBL" id="QRDP01000004">
    <property type="protein sequence ID" value="RED15391.1"/>
    <property type="molecule type" value="Genomic_DNA"/>
</dbReference>
<feature type="transmembrane region" description="Helical" evidence="6">
    <location>
        <begin position="399"/>
        <end position="419"/>
    </location>
</feature>
<comment type="caution">
    <text evidence="9">The sequence shown here is derived from an EMBL/GenBank/DDBJ whole genome shotgun (WGS) entry which is preliminary data.</text>
</comment>
<keyword evidence="10" id="KW-1185">Reference proteome</keyword>
<feature type="transmembrane region" description="Helical" evidence="6">
    <location>
        <begin position="487"/>
        <end position="511"/>
    </location>
</feature>
<keyword evidence="5 6" id="KW-0472">Membrane</keyword>
<keyword evidence="2" id="KW-1003">Cell membrane</keyword>
<dbReference type="NCBIfam" id="TIGR00360">
    <property type="entry name" value="ComEC_N-term"/>
    <property type="match status" value="1"/>
</dbReference>
<evidence type="ECO:0000259" key="7">
    <source>
        <dbReference type="Pfam" id="PF03772"/>
    </source>
</evidence>
<dbReference type="GO" id="GO:0005886">
    <property type="term" value="C:plasma membrane"/>
    <property type="evidence" value="ECO:0007669"/>
    <property type="project" value="UniProtKB-SubCell"/>
</dbReference>
<dbReference type="PANTHER" id="PTHR30619:SF1">
    <property type="entry name" value="RECOMBINATION PROTEIN 2"/>
    <property type="match status" value="1"/>
</dbReference>
<dbReference type="InterPro" id="IPR025405">
    <property type="entry name" value="DUF4131"/>
</dbReference>
<dbReference type="InterPro" id="IPR004477">
    <property type="entry name" value="ComEC_N"/>
</dbReference>
<feature type="transmembrane region" description="Helical" evidence="6">
    <location>
        <begin position="360"/>
        <end position="378"/>
    </location>
</feature>
<feature type="transmembrane region" description="Helical" evidence="6">
    <location>
        <begin position="16"/>
        <end position="34"/>
    </location>
</feature>
<feature type="transmembrane region" description="Helical" evidence="6">
    <location>
        <begin position="253"/>
        <end position="275"/>
    </location>
</feature>
<dbReference type="InterPro" id="IPR052159">
    <property type="entry name" value="Competence_DNA_uptake"/>
</dbReference>
<protein>
    <submittedName>
        <fullName evidence="9">Competence protein ComEC</fullName>
    </submittedName>
</protein>
<feature type="domain" description="ComEC/Rec2-related protein" evidence="7">
    <location>
        <begin position="232"/>
        <end position="514"/>
    </location>
</feature>
<evidence type="ECO:0000256" key="2">
    <source>
        <dbReference type="ARBA" id="ARBA00022475"/>
    </source>
</evidence>
<evidence type="ECO:0000313" key="9">
    <source>
        <dbReference type="EMBL" id="RED15391.1"/>
    </source>
</evidence>
<name>A0A3D9FEC6_9SPHN</name>
<comment type="subcellular location">
    <subcellularLocation>
        <location evidence="1">Cell membrane</location>
        <topology evidence="1">Multi-pass membrane protein</topology>
    </subcellularLocation>
</comment>
<feature type="transmembrane region" description="Helical" evidence="6">
    <location>
        <begin position="425"/>
        <end position="445"/>
    </location>
</feature>
<evidence type="ECO:0000256" key="6">
    <source>
        <dbReference type="SAM" id="Phobius"/>
    </source>
</evidence>
<feature type="transmembrane region" description="Helical" evidence="6">
    <location>
        <begin position="287"/>
        <end position="309"/>
    </location>
</feature>
<evidence type="ECO:0000256" key="1">
    <source>
        <dbReference type="ARBA" id="ARBA00004651"/>
    </source>
</evidence>
<accession>A0A3D9FEC6</accession>
<reference evidence="9 10" key="1">
    <citation type="submission" date="2018-07" db="EMBL/GenBank/DDBJ databases">
        <title>Genomic Encyclopedia of Type Strains, Phase IV (KMG-IV): sequencing the most valuable type-strain genomes for metagenomic binning, comparative biology and taxonomic classification.</title>
        <authorList>
            <person name="Goeker M."/>
        </authorList>
    </citation>
    <scope>NUCLEOTIDE SEQUENCE [LARGE SCALE GENOMIC DNA]</scope>
    <source>
        <strain evidence="9 10">DSM 26725</strain>
    </source>
</reference>
<evidence type="ECO:0000256" key="4">
    <source>
        <dbReference type="ARBA" id="ARBA00022989"/>
    </source>
</evidence>
<sequence>MLGTIEARLERERDQLPLWLPVALGLGVASWFMLASRNSWSAFLLAGSALALASLAFGRATRLFRSLGFFALVAVIGASLIWVRAEWMDTETLQRPVASRFVAQVVSVEHLPARETVRLLVRSPSDPDLPHRFRVNIDEEAAPDGVQAGAWVSLNARLMPPPRAAVPGAYDFSQRAWFEGIGATGRAWGDVEIVRPAPGGSWRGWLETRRARLAAHVADRVGAGEGAIAATLATGDRGRIAEEDAEAMRRSGLAHLLAISGLHVTAVIGVAMLLMLKLLALSPRLALHAPLILIAAGGGAVAGLGYTLFTGSEVPTVRACVAAMLVLVGVAMGRDAITLRLVATGALVVLIFWPETLVGPSFQLSFAAVTAIIALHEHPRTKKLLSRRDEPWAKKVGRFALGLLLTGLVVEIALMPIALFHFNKAGLYGALANIVAIPLTTFVIIPLEALALFLDIFGLGAPVWWLVGKTLGLLLSLAHGVSGTPGAVALLPAMPMAAYALMIGGGLWFCLWKAQWRFFGFAPILAGALWALVTPAADILVTGDGQHMAVRGGDGTLALLRPRAGDYVRDMFNETSGVEDEAGALDDLGSAWCSHDSCRVTLWRGGRQWRIFATRSSYYLPYPALIEECTAADIVVSDRRMPEGCAPRWLLADRTTLRETGGLAITLSSPSVRTVLEPGDDHPWRRSGQ</sequence>
<gene>
    <name evidence="9" type="ORF">DFR46_0382</name>
</gene>
<feature type="transmembrane region" description="Helical" evidence="6">
    <location>
        <begin position="40"/>
        <end position="60"/>
    </location>
</feature>